<evidence type="ECO:0000313" key="1">
    <source>
        <dbReference type="EMBL" id="CAL0324792.1"/>
    </source>
</evidence>
<reference evidence="1 2" key="1">
    <citation type="submission" date="2024-03" db="EMBL/GenBank/DDBJ databases">
        <authorList>
            <person name="Martinez-Hernandez J."/>
        </authorList>
    </citation>
    <scope>NUCLEOTIDE SEQUENCE [LARGE SCALE GENOMIC DNA]</scope>
</reference>
<evidence type="ECO:0000313" key="2">
    <source>
        <dbReference type="Proteomes" id="UP001497480"/>
    </source>
</evidence>
<name>A0AAV1XUT2_LUPLU</name>
<sequence length="218" mass="23647">MSGSSSGSSNMEGLHSVVPSLTPINEELNALNHSSMVVNDRHGDWLVVTRRRRNGKSTKGVNDTLGTDNMVSKNNKFSALSQPVTALTGFMGDNYINHPSLMQPENTSNIHDGPRANEAMLKQPHYVEPLSHGSAKAQAGTLTSIHDTSIANPCLGSMHEGPLEPHEGDEDCGIIEAVRHTKGPWLLSVTCCDFRTIIIDCCSHAITINLHCGLRDWL</sequence>
<keyword evidence="2" id="KW-1185">Reference proteome</keyword>
<accession>A0AAV1XUT2</accession>
<dbReference type="AlphaFoldDB" id="A0AAV1XUT2"/>
<organism evidence="1 2">
    <name type="scientific">Lupinus luteus</name>
    <name type="common">European yellow lupine</name>
    <dbReference type="NCBI Taxonomy" id="3873"/>
    <lineage>
        <taxon>Eukaryota</taxon>
        <taxon>Viridiplantae</taxon>
        <taxon>Streptophyta</taxon>
        <taxon>Embryophyta</taxon>
        <taxon>Tracheophyta</taxon>
        <taxon>Spermatophyta</taxon>
        <taxon>Magnoliopsida</taxon>
        <taxon>eudicotyledons</taxon>
        <taxon>Gunneridae</taxon>
        <taxon>Pentapetalae</taxon>
        <taxon>rosids</taxon>
        <taxon>fabids</taxon>
        <taxon>Fabales</taxon>
        <taxon>Fabaceae</taxon>
        <taxon>Papilionoideae</taxon>
        <taxon>50 kb inversion clade</taxon>
        <taxon>genistoids sensu lato</taxon>
        <taxon>core genistoids</taxon>
        <taxon>Genisteae</taxon>
        <taxon>Lupinus</taxon>
    </lineage>
</organism>
<gene>
    <name evidence="1" type="ORF">LLUT_LOCUS25852</name>
</gene>
<dbReference type="EMBL" id="CAXHTB010000018">
    <property type="protein sequence ID" value="CAL0324792.1"/>
    <property type="molecule type" value="Genomic_DNA"/>
</dbReference>
<dbReference type="Proteomes" id="UP001497480">
    <property type="component" value="Unassembled WGS sequence"/>
</dbReference>
<comment type="caution">
    <text evidence="1">The sequence shown here is derived from an EMBL/GenBank/DDBJ whole genome shotgun (WGS) entry which is preliminary data.</text>
</comment>
<protein>
    <submittedName>
        <fullName evidence="1">Uncharacterized protein</fullName>
    </submittedName>
</protein>
<proteinExistence type="predicted"/>